<comment type="caution">
    <text evidence="2">The sequence shown here is derived from an EMBL/GenBank/DDBJ whole genome shotgun (WGS) entry which is preliminary data.</text>
</comment>
<name>A0ABT6EXT5_9SYNE</name>
<protein>
    <submittedName>
        <fullName evidence="2">Uma2 family endonuclease</fullName>
    </submittedName>
</protein>
<keyword evidence="2" id="KW-0378">Hydrolase</keyword>
<evidence type="ECO:0000313" key="2">
    <source>
        <dbReference type="EMBL" id="MDG2990616.1"/>
    </source>
</evidence>
<sequence>MIAIPHYISPQDYLAIERNNPIRHEYRRGLVYAMAYDTDNHNRIALNLLKLIDDHFGDPSTCRFYSGNVKINYQDEFYYYPDAFVTCDPRDRHDRYIKRYPKLIVEVLSTSTQVFDSGEKFTDYQQLTSLEEYVLISQDRQWVECRRRSAPDTWEITVYNMGDRVTLHNIDLEFAISELYRGLDG</sequence>
<dbReference type="EMBL" id="JAKKUT010000002">
    <property type="protein sequence ID" value="MDG2990616.1"/>
    <property type="molecule type" value="Genomic_DNA"/>
</dbReference>
<proteinExistence type="predicted"/>
<dbReference type="Proteomes" id="UP001154265">
    <property type="component" value="Unassembled WGS sequence"/>
</dbReference>
<dbReference type="PANTHER" id="PTHR36558">
    <property type="entry name" value="GLR1098 PROTEIN"/>
    <property type="match status" value="1"/>
</dbReference>
<accession>A0ABT6EXT5</accession>
<dbReference type="InterPro" id="IPR012296">
    <property type="entry name" value="Nuclease_put_TT1808"/>
</dbReference>
<keyword evidence="2" id="KW-0540">Nuclease</keyword>
<evidence type="ECO:0000259" key="1">
    <source>
        <dbReference type="Pfam" id="PF05685"/>
    </source>
</evidence>
<dbReference type="GO" id="GO:0004519">
    <property type="term" value="F:endonuclease activity"/>
    <property type="evidence" value="ECO:0007669"/>
    <property type="project" value="UniProtKB-KW"/>
</dbReference>
<keyword evidence="2" id="KW-0255">Endonuclease</keyword>
<dbReference type="CDD" id="cd06260">
    <property type="entry name" value="DUF820-like"/>
    <property type="match status" value="1"/>
</dbReference>
<evidence type="ECO:0000313" key="3">
    <source>
        <dbReference type="Proteomes" id="UP001154265"/>
    </source>
</evidence>
<dbReference type="Pfam" id="PF05685">
    <property type="entry name" value="Uma2"/>
    <property type="match status" value="1"/>
</dbReference>
<dbReference type="RefSeq" id="WP_277866522.1">
    <property type="nucleotide sequence ID" value="NZ_JAKKUT010000002.1"/>
</dbReference>
<dbReference type="InterPro" id="IPR011335">
    <property type="entry name" value="Restrct_endonuc-II-like"/>
</dbReference>
<dbReference type="SUPFAM" id="SSF52980">
    <property type="entry name" value="Restriction endonuclease-like"/>
    <property type="match status" value="1"/>
</dbReference>
<dbReference type="PANTHER" id="PTHR36558:SF1">
    <property type="entry name" value="RESTRICTION ENDONUCLEASE DOMAIN-CONTAINING PROTEIN-RELATED"/>
    <property type="match status" value="1"/>
</dbReference>
<gene>
    <name evidence="2" type="ORF">L3556_06660</name>
</gene>
<dbReference type="InterPro" id="IPR008538">
    <property type="entry name" value="Uma2"/>
</dbReference>
<reference evidence="2" key="2">
    <citation type="submission" date="2022-01" db="EMBL/GenBank/DDBJ databases">
        <authorList>
            <person name="Zivanovic Y."/>
            <person name="Moreira D."/>
            <person name="Lopez-Garcia P."/>
        </authorList>
    </citation>
    <scope>NUCLEOTIDE SEQUENCE</scope>
    <source>
        <strain evidence="2">G9</strain>
    </source>
</reference>
<keyword evidence="3" id="KW-1185">Reference proteome</keyword>
<organism evidence="2 3">
    <name type="scientific">Candidatus Synechococcus calcipolaris G9</name>
    <dbReference type="NCBI Taxonomy" id="1497997"/>
    <lineage>
        <taxon>Bacteria</taxon>
        <taxon>Bacillati</taxon>
        <taxon>Cyanobacteriota</taxon>
        <taxon>Cyanophyceae</taxon>
        <taxon>Synechococcales</taxon>
        <taxon>Synechococcaceae</taxon>
        <taxon>Synechococcus</taxon>
    </lineage>
</organism>
<feature type="domain" description="Putative restriction endonuclease" evidence="1">
    <location>
        <begin position="11"/>
        <end position="168"/>
    </location>
</feature>
<dbReference type="Gene3D" id="3.90.1570.10">
    <property type="entry name" value="tt1808, chain A"/>
    <property type="match status" value="1"/>
</dbReference>
<reference evidence="2" key="1">
    <citation type="journal article" date="2022" name="Genome Biol. Evol.">
        <title>A New Gene Family Diagnostic for Intracellular Biomineralization of Amorphous Ca Carbonates by Cyanobacteria.</title>
        <authorList>
            <person name="Benzerara K."/>
            <person name="Duprat E."/>
            <person name="Bitard-Feildel T."/>
            <person name="Caumes G."/>
            <person name="Cassier-Chauvat C."/>
            <person name="Chauvat F."/>
            <person name="Dezi M."/>
            <person name="Diop S.I."/>
            <person name="Gaschignard G."/>
            <person name="Gorgen S."/>
            <person name="Gugger M."/>
            <person name="Lopez-Garcia P."/>
            <person name="Millet M."/>
            <person name="Skouri-Panet F."/>
            <person name="Moreira D."/>
            <person name="Callebaut I."/>
        </authorList>
    </citation>
    <scope>NUCLEOTIDE SEQUENCE</scope>
    <source>
        <strain evidence="2">G9</strain>
    </source>
</reference>